<dbReference type="Pfam" id="PF14534">
    <property type="entry name" value="DUF4440"/>
    <property type="match status" value="1"/>
</dbReference>
<comment type="caution">
    <text evidence="3">The sequence shown here is derived from an EMBL/GenBank/DDBJ whole genome shotgun (WGS) entry which is preliminary data.</text>
</comment>
<gene>
    <name evidence="3" type="ORF">ACFOKA_02620</name>
</gene>
<accession>A0ABV7D0W3</accession>
<name>A0ABV7D0W3_9PROT</name>
<feature type="domain" description="DUF4440" evidence="2">
    <location>
        <begin position="47"/>
        <end position="157"/>
    </location>
</feature>
<feature type="chain" id="PRO_5045926639" evidence="1">
    <location>
        <begin position="23"/>
        <end position="168"/>
    </location>
</feature>
<proteinExistence type="predicted"/>
<feature type="signal peptide" evidence="1">
    <location>
        <begin position="1"/>
        <end position="22"/>
    </location>
</feature>
<sequence length="168" mass="18074">MAIKVPQFLAAVLLFISFPAFGQDTAPAQPAVAPVPTVVDQEKAAITTQTEKFSAAYINGDVSGIMALFTDGAYIVPVNGNILSGQGPIRGFWQAAMQSPVVVTSFEMVPETLDIMGDWATDVGYYNGETKLQNGKKGSFGGAYVTVWRKAGGVWRMQYSMWRAGPKK</sequence>
<keyword evidence="1" id="KW-0732">Signal</keyword>
<protein>
    <submittedName>
        <fullName evidence="3">YybH family protein</fullName>
    </submittedName>
</protein>
<organism evidence="3 4">
    <name type="scientific">Kordiimonas pumila</name>
    <dbReference type="NCBI Taxonomy" id="2161677"/>
    <lineage>
        <taxon>Bacteria</taxon>
        <taxon>Pseudomonadati</taxon>
        <taxon>Pseudomonadota</taxon>
        <taxon>Alphaproteobacteria</taxon>
        <taxon>Kordiimonadales</taxon>
        <taxon>Kordiimonadaceae</taxon>
        <taxon>Kordiimonas</taxon>
    </lineage>
</organism>
<evidence type="ECO:0000313" key="3">
    <source>
        <dbReference type="EMBL" id="MFC3050791.1"/>
    </source>
</evidence>
<evidence type="ECO:0000259" key="2">
    <source>
        <dbReference type="Pfam" id="PF14534"/>
    </source>
</evidence>
<reference evidence="4" key="1">
    <citation type="journal article" date="2019" name="Int. J. Syst. Evol. Microbiol.">
        <title>The Global Catalogue of Microorganisms (GCM) 10K type strain sequencing project: providing services to taxonomists for standard genome sequencing and annotation.</title>
        <authorList>
            <consortium name="The Broad Institute Genomics Platform"/>
            <consortium name="The Broad Institute Genome Sequencing Center for Infectious Disease"/>
            <person name="Wu L."/>
            <person name="Ma J."/>
        </authorList>
    </citation>
    <scope>NUCLEOTIDE SEQUENCE [LARGE SCALE GENOMIC DNA]</scope>
    <source>
        <strain evidence="4">KCTC 62164</strain>
    </source>
</reference>
<dbReference type="RefSeq" id="WP_194212596.1">
    <property type="nucleotide sequence ID" value="NZ_CP061205.1"/>
</dbReference>
<evidence type="ECO:0000256" key="1">
    <source>
        <dbReference type="SAM" id="SignalP"/>
    </source>
</evidence>
<dbReference type="EMBL" id="JBHRSL010000002">
    <property type="protein sequence ID" value="MFC3050791.1"/>
    <property type="molecule type" value="Genomic_DNA"/>
</dbReference>
<keyword evidence="4" id="KW-1185">Reference proteome</keyword>
<dbReference type="Proteomes" id="UP001595444">
    <property type="component" value="Unassembled WGS sequence"/>
</dbReference>
<dbReference type="InterPro" id="IPR027843">
    <property type="entry name" value="DUF4440"/>
</dbReference>
<evidence type="ECO:0000313" key="4">
    <source>
        <dbReference type="Proteomes" id="UP001595444"/>
    </source>
</evidence>
<dbReference type="InterPro" id="IPR032710">
    <property type="entry name" value="NTF2-like_dom_sf"/>
</dbReference>
<dbReference type="Gene3D" id="3.10.450.50">
    <property type="match status" value="1"/>
</dbReference>
<dbReference type="SUPFAM" id="SSF54427">
    <property type="entry name" value="NTF2-like"/>
    <property type="match status" value="1"/>
</dbReference>